<evidence type="ECO:0000313" key="2">
    <source>
        <dbReference type="EMBL" id="UQX89380.1"/>
    </source>
</evidence>
<dbReference type="InterPro" id="IPR011551">
    <property type="entry name" value="NTP_PyrPHydrolase_MazG"/>
</dbReference>
<dbReference type="CDD" id="cd11528">
    <property type="entry name" value="NTP-PPase_MazG_Nterm"/>
    <property type="match status" value="1"/>
</dbReference>
<dbReference type="RefSeq" id="WP_249773276.1">
    <property type="nucleotide sequence ID" value="NZ_CP097332.1"/>
</dbReference>
<feature type="domain" description="NTP pyrophosphohydrolase MazG-like" evidence="1">
    <location>
        <begin position="39"/>
        <end position="113"/>
    </location>
</feature>
<dbReference type="PANTHER" id="PTHR30522:SF0">
    <property type="entry name" value="NUCLEOSIDE TRIPHOSPHATE PYROPHOSPHOHYDROLASE"/>
    <property type="match status" value="1"/>
</dbReference>
<reference evidence="2" key="1">
    <citation type="journal article" date="2018" name="Int. J. Syst. Evol. Microbiol.">
        <title>Jatrophihabitans telluris sp. nov., isolated from sediment soil of lava forest wetlands and the emended description of the genus Jatrophihabitans.</title>
        <authorList>
            <person name="Lee K.C."/>
            <person name="Suh M.K."/>
            <person name="Eom M.K."/>
            <person name="Kim K.K."/>
            <person name="Kim J.S."/>
            <person name="Kim D.S."/>
            <person name="Ko S.H."/>
            <person name="Shin Y.K."/>
            <person name="Lee J.S."/>
        </authorList>
    </citation>
    <scope>NUCLEOTIDE SEQUENCE</scope>
    <source>
        <strain evidence="2">N237</strain>
    </source>
</reference>
<evidence type="ECO:0000259" key="1">
    <source>
        <dbReference type="Pfam" id="PF03819"/>
    </source>
</evidence>
<dbReference type="Pfam" id="PF03819">
    <property type="entry name" value="MazG"/>
    <property type="match status" value="1"/>
</dbReference>
<evidence type="ECO:0000313" key="3">
    <source>
        <dbReference type="Proteomes" id="UP001056336"/>
    </source>
</evidence>
<dbReference type="SUPFAM" id="SSF101386">
    <property type="entry name" value="all-alpha NTP pyrophosphatases"/>
    <property type="match status" value="1"/>
</dbReference>
<dbReference type="Proteomes" id="UP001056336">
    <property type="component" value="Chromosome"/>
</dbReference>
<dbReference type="InterPro" id="IPR048015">
    <property type="entry name" value="NTP-PPase_MazG-like_N"/>
</dbReference>
<proteinExistence type="predicted"/>
<keyword evidence="3" id="KW-1185">Reference proteome</keyword>
<dbReference type="NCBIfam" id="TIGR00444">
    <property type="entry name" value="mazG"/>
    <property type="match status" value="1"/>
</dbReference>
<dbReference type="Gene3D" id="1.10.287.1080">
    <property type="entry name" value="MazG-like"/>
    <property type="match status" value="1"/>
</dbReference>
<dbReference type="InterPro" id="IPR004518">
    <property type="entry name" value="MazG-like_dom"/>
</dbReference>
<gene>
    <name evidence="2" type="ORF">M6D93_05085</name>
</gene>
<dbReference type="EMBL" id="CP097332">
    <property type="protein sequence ID" value="UQX89380.1"/>
    <property type="molecule type" value="Genomic_DNA"/>
</dbReference>
<dbReference type="PANTHER" id="PTHR30522">
    <property type="entry name" value="NUCLEOSIDE TRIPHOSPHATE PYROPHOSPHOHYDROLASE"/>
    <property type="match status" value="1"/>
</dbReference>
<name>A0ABY4R0Z4_9ACTN</name>
<reference evidence="2" key="2">
    <citation type="submission" date="2022-05" db="EMBL/GenBank/DDBJ databases">
        <authorList>
            <person name="Kim J.-S."/>
            <person name="Lee K."/>
            <person name="Suh M."/>
            <person name="Eom M."/>
            <person name="Kim J.-S."/>
            <person name="Kim D.-S."/>
            <person name="Ko S.-H."/>
            <person name="Shin Y."/>
            <person name="Lee J.-S."/>
        </authorList>
    </citation>
    <scope>NUCLEOTIDE SEQUENCE</scope>
    <source>
        <strain evidence="2">N237</strain>
    </source>
</reference>
<organism evidence="2 3">
    <name type="scientific">Jatrophihabitans telluris</name>
    <dbReference type="NCBI Taxonomy" id="2038343"/>
    <lineage>
        <taxon>Bacteria</taxon>
        <taxon>Bacillati</taxon>
        <taxon>Actinomycetota</taxon>
        <taxon>Actinomycetes</taxon>
        <taxon>Jatrophihabitantales</taxon>
        <taxon>Jatrophihabitantaceae</taxon>
        <taxon>Jatrophihabitans</taxon>
    </lineage>
</organism>
<sequence length="227" mass="23999">MTEASTGALAEAAGAALLRAVATMDRLRSPGGCPWDAEQTHRSLAPYLIEEAYETLDAIETDDLAGLREELGDLLLQVLFHARLAEEEAGGFSIVDVAGDLVAKLERRHPHVFGDVDVASAAEVNANWDAIKQREKQRSSATEGIALGQPALALAAKLVSRSGKAGTDVALPDGGSVGDRLFVLAAEAVRSGIDPELALRHTARRYAEAIRTVEASRPAKIETVPGE</sequence>
<accession>A0ABY4R0Z4</accession>
<protein>
    <submittedName>
        <fullName evidence="2">MazG family protein</fullName>
    </submittedName>
</protein>